<name>A0A9Q1CBJ1_HOLLE</name>
<dbReference type="InterPro" id="IPR008257">
    <property type="entry name" value="Pept_M19"/>
</dbReference>
<dbReference type="EC" id="3.4.13.19" evidence="1"/>
<keyword evidence="1" id="KW-0479">Metal-binding</keyword>
<keyword evidence="1" id="KW-0325">Glycoprotein</keyword>
<keyword evidence="2" id="KW-1133">Transmembrane helix</keyword>
<keyword evidence="2" id="KW-0812">Transmembrane</keyword>
<keyword evidence="2" id="KW-0472">Membrane</keyword>
<evidence type="ECO:0000313" key="3">
    <source>
        <dbReference type="EMBL" id="KAJ8042266.1"/>
    </source>
</evidence>
<organism evidence="3 4">
    <name type="scientific">Holothuria leucospilota</name>
    <name type="common">Black long sea cucumber</name>
    <name type="synonym">Mertensiothuria leucospilota</name>
    <dbReference type="NCBI Taxonomy" id="206669"/>
    <lineage>
        <taxon>Eukaryota</taxon>
        <taxon>Metazoa</taxon>
        <taxon>Echinodermata</taxon>
        <taxon>Eleutherozoa</taxon>
        <taxon>Echinozoa</taxon>
        <taxon>Holothuroidea</taxon>
        <taxon>Aspidochirotacea</taxon>
        <taxon>Aspidochirotida</taxon>
        <taxon>Holothuriidae</taxon>
        <taxon>Holothuria</taxon>
    </lineage>
</organism>
<gene>
    <name evidence="3" type="ORF">HOLleu_13279</name>
</gene>
<dbReference type="AlphaFoldDB" id="A0A9Q1CBJ1"/>
<dbReference type="Pfam" id="PF01244">
    <property type="entry name" value="Peptidase_M19"/>
    <property type="match status" value="1"/>
</dbReference>
<dbReference type="PANTHER" id="PTHR10443">
    <property type="entry name" value="MICROSOMAL DIPEPTIDASE"/>
    <property type="match status" value="1"/>
</dbReference>
<keyword evidence="1" id="KW-0224">Dipeptidase</keyword>
<keyword evidence="1" id="KW-0482">Metalloprotease</keyword>
<dbReference type="PROSITE" id="PS51365">
    <property type="entry name" value="RENAL_DIPEPTIDASE_2"/>
    <property type="match status" value="1"/>
</dbReference>
<keyword evidence="1" id="KW-0449">Lipoprotein</keyword>
<comment type="similarity">
    <text evidence="1">Belongs to the metallo-dependent hydrolases superfamily. Peptidase M19 family.</text>
</comment>
<comment type="subunit">
    <text evidence="1">Homodimer; disulfide-linked.</text>
</comment>
<keyword evidence="1" id="KW-0862">Zinc</keyword>
<evidence type="ECO:0000256" key="2">
    <source>
        <dbReference type="SAM" id="Phobius"/>
    </source>
</evidence>
<keyword evidence="4" id="KW-1185">Reference proteome</keyword>
<keyword evidence="1" id="KW-0645">Protease</keyword>
<comment type="catalytic activity">
    <reaction evidence="1">
        <text>an L-aminoacyl-L-amino acid + H2O = 2 an L-alpha-amino acid</text>
        <dbReference type="Rhea" id="RHEA:48940"/>
        <dbReference type="ChEBI" id="CHEBI:15377"/>
        <dbReference type="ChEBI" id="CHEBI:59869"/>
        <dbReference type="ChEBI" id="CHEBI:77460"/>
        <dbReference type="EC" id="3.4.13.19"/>
    </reaction>
</comment>
<comment type="subcellular location">
    <subcellularLocation>
        <location evidence="1">Membrane</location>
        <topology evidence="1">Lipid-anchor</topology>
        <topology evidence="1">GPI-anchor</topology>
    </subcellularLocation>
</comment>
<keyword evidence="1" id="KW-1015">Disulfide bond</keyword>
<dbReference type="InterPro" id="IPR032466">
    <property type="entry name" value="Metal_Hydrolase"/>
</dbReference>
<dbReference type="GO" id="GO:0070573">
    <property type="term" value="F:metallodipeptidase activity"/>
    <property type="evidence" value="ECO:0007669"/>
    <property type="project" value="InterPro"/>
</dbReference>
<dbReference type="GO" id="GO:0098552">
    <property type="term" value="C:side of membrane"/>
    <property type="evidence" value="ECO:0007669"/>
    <property type="project" value="UniProtKB-KW"/>
</dbReference>
<dbReference type="SUPFAM" id="SSF51556">
    <property type="entry name" value="Metallo-dependent hydrolases"/>
    <property type="match status" value="1"/>
</dbReference>
<comment type="cofactor">
    <cofactor evidence="1">
        <name>Zn(2+)</name>
        <dbReference type="ChEBI" id="CHEBI:29105"/>
    </cofactor>
</comment>
<comment type="caution">
    <text evidence="3">The sequence shown here is derived from an EMBL/GenBank/DDBJ whole genome shotgun (WGS) entry which is preliminary data.</text>
</comment>
<dbReference type="Proteomes" id="UP001152320">
    <property type="component" value="Chromosome 5"/>
</dbReference>
<dbReference type="Gene3D" id="3.20.20.140">
    <property type="entry name" value="Metal-dependent hydrolases"/>
    <property type="match status" value="1"/>
</dbReference>
<dbReference type="GO" id="GO:0006508">
    <property type="term" value="P:proteolysis"/>
    <property type="evidence" value="ECO:0007669"/>
    <property type="project" value="UniProtKB-KW"/>
</dbReference>
<keyword evidence="1" id="KW-0378">Hydrolase</keyword>
<dbReference type="EMBL" id="JAIZAY010000005">
    <property type="protein sequence ID" value="KAJ8042266.1"/>
    <property type="molecule type" value="Genomic_DNA"/>
</dbReference>
<accession>A0A9Q1CBJ1</accession>
<dbReference type="FunFam" id="3.20.20.140:FF:000030">
    <property type="entry name" value="Dipeptidase"/>
    <property type="match status" value="1"/>
</dbReference>
<evidence type="ECO:0000313" key="4">
    <source>
        <dbReference type="Proteomes" id="UP001152320"/>
    </source>
</evidence>
<dbReference type="GO" id="GO:0046872">
    <property type="term" value="F:metal ion binding"/>
    <property type="evidence" value="ECO:0007669"/>
    <property type="project" value="UniProtKB-UniRule"/>
</dbReference>
<proteinExistence type="inferred from homology"/>
<keyword evidence="1" id="KW-0336">GPI-anchor</keyword>
<sequence>MESGRRCALIIVSTVVIVTLLAIVIAVPLSNRSKRTADKNRRLAEQWMSETPLIDGHNDLPWFLKKNHDNRLEDIDLSINLKGQYDVSHTDIPRLREGKVGAQFWAAYAFCDSQYKDPVTHALDQIDVIKRMVEKYPDDFEFVTSAQGIVNAFEAGKIGSLIGLESGHLIDSSPSVLRMFAELGVRYMTITHNCNTPWADNWKTDLDEEEEFGGLSPYGEKLILEMNRLGVFLDLSHVSKATMEDALRVTQAPVIFSHSSAFSICGSYRNVQDEIFPLVKENGGVIMVNFYTVYINCPPMNITANVSEAELSQVADHIDYIAERCGYDCVAIGADYDGVPTVPNDLEDVSTYPDLIAELINRGWNEENIKKLLGNNLLRAMRRMEEVRDNLSSQGPLEDYLPRSAEANNICRTYANEIDEQ</sequence>
<dbReference type="CDD" id="cd01301">
    <property type="entry name" value="rDP_like"/>
    <property type="match status" value="1"/>
</dbReference>
<dbReference type="OrthoDB" id="445695at2759"/>
<dbReference type="PANTHER" id="PTHR10443:SF12">
    <property type="entry name" value="DIPEPTIDASE"/>
    <property type="match status" value="1"/>
</dbReference>
<feature type="transmembrane region" description="Helical" evidence="2">
    <location>
        <begin position="7"/>
        <end position="29"/>
    </location>
</feature>
<protein>
    <recommendedName>
        <fullName evidence="1">Dipeptidase</fullName>
        <ecNumber evidence="1">3.4.13.19</ecNumber>
    </recommendedName>
</protein>
<evidence type="ECO:0000256" key="1">
    <source>
        <dbReference type="RuleBase" id="RU341113"/>
    </source>
</evidence>
<reference evidence="3" key="1">
    <citation type="submission" date="2021-10" db="EMBL/GenBank/DDBJ databases">
        <title>Tropical sea cucumber genome reveals ecological adaptation and Cuvierian tubules defense mechanism.</title>
        <authorList>
            <person name="Chen T."/>
        </authorList>
    </citation>
    <scope>NUCLEOTIDE SEQUENCE</scope>
    <source>
        <strain evidence="3">Nanhai2018</strain>
        <tissue evidence="3">Muscle</tissue>
    </source>
</reference>